<dbReference type="SUPFAM" id="SSF54826">
    <property type="entry name" value="Enolase N-terminal domain-like"/>
    <property type="match status" value="1"/>
</dbReference>
<accession>A0ABP9PJS8</accession>
<evidence type="ECO:0000256" key="3">
    <source>
        <dbReference type="ARBA" id="ARBA00022842"/>
    </source>
</evidence>
<protein>
    <recommendedName>
        <fullName evidence="5">Dipeptide epimerase</fullName>
        <ecNumber evidence="5">5.1.1.-</ecNumber>
    </recommendedName>
</protein>
<feature type="domain" description="Mandelate racemase/muconate lactonizing enzyme C-terminal" evidence="6">
    <location>
        <begin position="149"/>
        <end position="247"/>
    </location>
</feature>
<name>A0ABP9PJS8_9ACTN</name>
<dbReference type="PANTHER" id="PTHR48073:SF2">
    <property type="entry name" value="O-SUCCINYLBENZOATE SYNTHASE"/>
    <property type="match status" value="1"/>
</dbReference>
<evidence type="ECO:0000256" key="5">
    <source>
        <dbReference type="RuleBase" id="RU366006"/>
    </source>
</evidence>
<comment type="cofactor">
    <cofactor evidence="5">
        <name>Mg(2+)</name>
        <dbReference type="ChEBI" id="CHEBI:18420"/>
    </cofactor>
    <text evidence="5">Binds 1 Mg(2+) ion per subunit.</text>
</comment>
<dbReference type="InterPro" id="IPR013341">
    <property type="entry name" value="Mandelate_racemase_N_dom"/>
</dbReference>
<dbReference type="Gene3D" id="3.20.20.120">
    <property type="entry name" value="Enolase-like C-terminal domain"/>
    <property type="match status" value="1"/>
</dbReference>
<keyword evidence="8" id="KW-1185">Reference proteome</keyword>
<dbReference type="InterPro" id="IPR029017">
    <property type="entry name" value="Enolase-like_N"/>
</dbReference>
<dbReference type="EC" id="5.1.1.-" evidence="5"/>
<evidence type="ECO:0000256" key="1">
    <source>
        <dbReference type="ARBA" id="ARBA00008031"/>
    </source>
</evidence>
<comment type="similarity">
    <text evidence="1 5">Belongs to the mandelate racemase/muconate lactonizing enzyme family.</text>
</comment>
<evidence type="ECO:0000313" key="7">
    <source>
        <dbReference type="EMBL" id="GAA5147769.1"/>
    </source>
</evidence>
<keyword evidence="4 5" id="KW-0413">Isomerase</keyword>
<proteinExistence type="inferred from homology"/>
<evidence type="ECO:0000256" key="2">
    <source>
        <dbReference type="ARBA" id="ARBA00022723"/>
    </source>
</evidence>
<dbReference type="Proteomes" id="UP001500221">
    <property type="component" value="Unassembled WGS sequence"/>
</dbReference>
<dbReference type="InterPro" id="IPR013342">
    <property type="entry name" value="Mandelate_racemase_C"/>
</dbReference>
<keyword evidence="2 5" id="KW-0479">Metal-binding</keyword>
<dbReference type="PANTHER" id="PTHR48073">
    <property type="entry name" value="O-SUCCINYLBENZOATE SYNTHASE-RELATED"/>
    <property type="match status" value="1"/>
</dbReference>
<comment type="caution">
    <text evidence="7">The sequence shown here is derived from an EMBL/GenBank/DDBJ whole genome shotgun (WGS) entry which is preliminary data.</text>
</comment>
<dbReference type="SMART" id="SM00922">
    <property type="entry name" value="MR_MLE"/>
    <property type="match status" value="1"/>
</dbReference>
<keyword evidence="3 5" id="KW-0460">Magnesium</keyword>
<reference evidence="8" key="1">
    <citation type="journal article" date="2019" name="Int. J. Syst. Evol. Microbiol.">
        <title>The Global Catalogue of Microorganisms (GCM) 10K type strain sequencing project: providing services to taxonomists for standard genome sequencing and annotation.</title>
        <authorList>
            <consortium name="The Broad Institute Genomics Platform"/>
            <consortium name="The Broad Institute Genome Sequencing Center for Infectious Disease"/>
            <person name="Wu L."/>
            <person name="Ma J."/>
        </authorList>
    </citation>
    <scope>NUCLEOTIDE SEQUENCE [LARGE SCALE GENOMIC DNA]</scope>
    <source>
        <strain evidence="8">JCM 18459</strain>
    </source>
</reference>
<dbReference type="SFLD" id="SFLDF00009">
    <property type="entry name" value="o-succinylbenzoate_synthase"/>
    <property type="match status" value="1"/>
</dbReference>
<dbReference type="InterPro" id="IPR029065">
    <property type="entry name" value="Enolase_C-like"/>
</dbReference>
<dbReference type="EMBL" id="BAABKG010000002">
    <property type="protein sequence ID" value="GAA5147769.1"/>
    <property type="molecule type" value="Genomic_DNA"/>
</dbReference>
<dbReference type="Pfam" id="PF13378">
    <property type="entry name" value="MR_MLE_C"/>
    <property type="match status" value="1"/>
</dbReference>
<dbReference type="SFLD" id="SFLDG00180">
    <property type="entry name" value="muconate_cycloisomerase"/>
    <property type="match status" value="1"/>
</dbReference>
<dbReference type="SUPFAM" id="SSF51604">
    <property type="entry name" value="Enolase C-terminal domain-like"/>
    <property type="match status" value="1"/>
</dbReference>
<dbReference type="Gene3D" id="3.30.390.10">
    <property type="entry name" value="Enolase-like, N-terminal domain"/>
    <property type="match status" value="1"/>
</dbReference>
<dbReference type="InterPro" id="IPR036849">
    <property type="entry name" value="Enolase-like_C_sf"/>
</dbReference>
<evidence type="ECO:0000313" key="8">
    <source>
        <dbReference type="Proteomes" id="UP001500221"/>
    </source>
</evidence>
<evidence type="ECO:0000259" key="6">
    <source>
        <dbReference type="SMART" id="SM00922"/>
    </source>
</evidence>
<gene>
    <name evidence="7" type="ORF">GCM10023340_20670</name>
</gene>
<organism evidence="7 8">
    <name type="scientific">Nocardioides marinquilinus</name>
    <dbReference type="NCBI Taxonomy" id="1210400"/>
    <lineage>
        <taxon>Bacteria</taxon>
        <taxon>Bacillati</taxon>
        <taxon>Actinomycetota</taxon>
        <taxon>Actinomycetes</taxon>
        <taxon>Propionibacteriales</taxon>
        <taxon>Nocardioidaceae</taxon>
        <taxon>Nocardioides</taxon>
    </lineage>
</organism>
<dbReference type="Pfam" id="PF02746">
    <property type="entry name" value="MR_MLE_N"/>
    <property type="match status" value="1"/>
</dbReference>
<sequence>MTTIAEVRTRRLSVPLHTPFVTALRRTTTIETVLVEVVDGDGVSGWGEAPQVWQVTGDSLAGSQACLDGPLRDALLGRPADPRESAPLVQRAVVANRSAKMAADVALHDLAARRAGVPLAEHLAALAGVAGAAVELRVPTDVTLAAGEAADLARAAEARVADGFGALKLKVGTDAATDVARVRAVRDAVGPGVALRLDANQGWDAFEAVRVVTALEDAGAAVELVEQPVPAHDVLGLAHVTAHVETPVMADESLFTLEDLVEIVRLDAADLVNVKLAKCGGLTPALELLRVAGLHGFGTMVGSMMESHVGLGAAASLVAAVGTTALPDLDAAWWATASPYVGGPTYDRDRLVLPATPGLGIGGLDEGATP</sequence>
<dbReference type="SFLD" id="SFLDS00001">
    <property type="entry name" value="Enolase"/>
    <property type="match status" value="1"/>
</dbReference>
<dbReference type="InterPro" id="IPR034603">
    <property type="entry name" value="Dipeptide_epimerase"/>
</dbReference>
<evidence type="ECO:0000256" key="4">
    <source>
        <dbReference type="ARBA" id="ARBA00023235"/>
    </source>
</evidence>
<dbReference type="CDD" id="cd03319">
    <property type="entry name" value="L-Ala-DL-Glu_epimerase"/>
    <property type="match status" value="1"/>
</dbReference>